<dbReference type="PANTHER" id="PTHR11088:SF60">
    <property type="entry name" value="TRNA DIMETHYLALLYLTRANSFERASE"/>
    <property type="match status" value="1"/>
</dbReference>
<proteinExistence type="inferred from homology"/>
<keyword evidence="4" id="KW-0067">ATP-binding</keyword>
<protein>
    <recommendedName>
        <fullName evidence="6">tRNA dimethylallyltransferase</fullName>
    </recommendedName>
</protein>
<dbReference type="GO" id="GO:0006400">
    <property type="term" value="P:tRNA modification"/>
    <property type="evidence" value="ECO:0007669"/>
    <property type="project" value="TreeGrafter"/>
</dbReference>
<accession>A0A382JVX5</accession>
<dbReference type="GO" id="GO:0052381">
    <property type="term" value="F:tRNA dimethylallyltransferase activity"/>
    <property type="evidence" value="ECO:0007669"/>
    <property type="project" value="TreeGrafter"/>
</dbReference>
<reference evidence="5" key="1">
    <citation type="submission" date="2018-05" db="EMBL/GenBank/DDBJ databases">
        <authorList>
            <person name="Lanie J.A."/>
            <person name="Ng W.-L."/>
            <person name="Kazmierczak K.M."/>
            <person name="Andrzejewski T.M."/>
            <person name="Davidsen T.M."/>
            <person name="Wayne K.J."/>
            <person name="Tettelin H."/>
            <person name="Glass J.I."/>
            <person name="Rusch D."/>
            <person name="Podicherti R."/>
            <person name="Tsui H.-C.T."/>
            <person name="Winkler M.E."/>
        </authorList>
    </citation>
    <scope>NUCLEOTIDE SEQUENCE</scope>
</reference>
<dbReference type="Gene3D" id="3.40.50.300">
    <property type="entry name" value="P-loop containing nucleotide triphosphate hydrolases"/>
    <property type="match status" value="1"/>
</dbReference>
<sequence length="117" mass="13682">LSVFGIQIPRTLLYPRVDARAEGMIRNGWISETQKLLDYGYGVDLSSMSGIGYREISKYLHGDSTWQFCISKIKSRTHRLIRTQNNWFRRIDSSITWFDSHELNTFEISNKISCLMN</sequence>
<dbReference type="Pfam" id="PF01715">
    <property type="entry name" value="IPPT"/>
    <property type="match status" value="1"/>
</dbReference>
<dbReference type="InterPro" id="IPR039657">
    <property type="entry name" value="Dimethylallyltransferase"/>
</dbReference>
<dbReference type="InterPro" id="IPR027417">
    <property type="entry name" value="P-loop_NTPase"/>
</dbReference>
<name>A0A382JVX5_9ZZZZ</name>
<gene>
    <name evidence="5" type="ORF">METZ01_LOCUS269518</name>
</gene>
<evidence type="ECO:0000256" key="4">
    <source>
        <dbReference type="ARBA" id="ARBA00022840"/>
    </source>
</evidence>
<evidence type="ECO:0008006" key="6">
    <source>
        <dbReference type="Google" id="ProtNLM"/>
    </source>
</evidence>
<evidence type="ECO:0000256" key="1">
    <source>
        <dbReference type="ARBA" id="ARBA00005842"/>
    </source>
</evidence>
<dbReference type="EMBL" id="UINC01076982">
    <property type="protein sequence ID" value="SVC16664.1"/>
    <property type="molecule type" value="Genomic_DNA"/>
</dbReference>
<keyword evidence="2" id="KW-0808">Transferase</keyword>
<dbReference type="PANTHER" id="PTHR11088">
    <property type="entry name" value="TRNA DIMETHYLALLYLTRANSFERASE"/>
    <property type="match status" value="1"/>
</dbReference>
<comment type="similarity">
    <text evidence="1">Belongs to the IPP transferase family.</text>
</comment>
<feature type="non-terminal residue" evidence="5">
    <location>
        <position position="1"/>
    </location>
</feature>
<dbReference type="GO" id="GO:0005524">
    <property type="term" value="F:ATP binding"/>
    <property type="evidence" value="ECO:0007669"/>
    <property type="project" value="UniProtKB-KW"/>
</dbReference>
<evidence type="ECO:0000256" key="2">
    <source>
        <dbReference type="ARBA" id="ARBA00022679"/>
    </source>
</evidence>
<keyword evidence="3" id="KW-0547">Nucleotide-binding</keyword>
<organism evidence="5">
    <name type="scientific">marine metagenome</name>
    <dbReference type="NCBI Taxonomy" id="408172"/>
    <lineage>
        <taxon>unclassified sequences</taxon>
        <taxon>metagenomes</taxon>
        <taxon>ecological metagenomes</taxon>
    </lineage>
</organism>
<evidence type="ECO:0000313" key="5">
    <source>
        <dbReference type="EMBL" id="SVC16664.1"/>
    </source>
</evidence>
<evidence type="ECO:0000256" key="3">
    <source>
        <dbReference type="ARBA" id="ARBA00022741"/>
    </source>
</evidence>
<dbReference type="AlphaFoldDB" id="A0A382JVX5"/>